<evidence type="ECO:0000256" key="3">
    <source>
        <dbReference type="ARBA" id="ARBA00022670"/>
    </source>
</evidence>
<dbReference type="PANTHER" id="PTHR42881">
    <property type="entry name" value="PROLYL ENDOPEPTIDASE"/>
    <property type="match status" value="1"/>
</dbReference>
<dbReference type="SUPFAM" id="SSF50993">
    <property type="entry name" value="Peptidase/esterase 'gauge' domain"/>
    <property type="match status" value="1"/>
</dbReference>
<evidence type="ECO:0000256" key="2">
    <source>
        <dbReference type="ARBA" id="ARBA00011897"/>
    </source>
</evidence>
<evidence type="ECO:0000313" key="10">
    <source>
        <dbReference type="Proteomes" id="UP000325933"/>
    </source>
</evidence>
<dbReference type="EMBL" id="VYQA01000026">
    <property type="protein sequence ID" value="KAA9024484.1"/>
    <property type="molecule type" value="Genomic_DNA"/>
</dbReference>
<reference evidence="10 11" key="1">
    <citation type="submission" date="2019-09" db="EMBL/GenBank/DDBJ databases">
        <authorList>
            <person name="Feng G."/>
        </authorList>
    </citation>
    <scope>NUCLEOTIDE SEQUENCE [LARGE SCALE GENOMIC DNA]</scope>
    <source>
        <strain evidence="9 10">KACC 19283</strain>
        <strain evidence="8 11">KACC 19284</strain>
    </source>
</reference>
<accession>A0A5J5HTV2</accession>
<dbReference type="PANTHER" id="PTHR42881:SF2">
    <property type="entry name" value="PROLYL ENDOPEPTIDASE"/>
    <property type="match status" value="1"/>
</dbReference>
<dbReference type="InterPro" id="IPR002470">
    <property type="entry name" value="Peptidase_S9A"/>
</dbReference>
<protein>
    <recommendedName>
        <fullName evidence="2">prolyl oligopeptidase</fullName>
        <ecNumber evidence="2">3.4.21.26</ecNumber>
    </recommendedName>
</protein>
<comment type="caution">
    <text evidence="9">The sequence shown here is derived from an EMBL/GenBank/DDBJ whole genome shotgun (WGS) entry which is preliminary data.</text>
</comment>
<dbReference type="InterPro" id="IPR001375">
    <property type="entry name" value="Peptidase_S9_cat"/>
</dbReference>
<dbReference type="Gene3D" id="2.130.10.120">
    <property type="entry name" value="Prolyl oligopeptidase, N-terminal domain"/>
    <property type="match status" value="1"/>
</dbReference>
<dbReference type="RefSeq" id="WP_150426849.1">
    <property type="nucleotide sequence ID" value="NZ_VYQA01000026.1"/>
</dbReference>
<keyword evidence="11" id="KW-1185">Reference proteome</keyword>
<proteinExistence type="predicted"/>
<dbReference type="InterPro" id="IPR023302">
    <property type="entry name" value="Pept_S9A_N"/>
</dbReference>
<dbReference type="InterPro" id="IPR029058">
    <property type="entry name" value="AB_hydrolase_fold"/>
</dbReference>
<dbReference type="Pfam" id="PF00326">
    <property type="entry name" value="Peptidase_S9"/>
    <property type="match status" value="1"/>
</dbReference>
<evidence type="ECO:0000256" key="1">
    <source>
        <dbReference type="ARBA" id="ARBA00001070"/>
    </source>
</evidence>
<dbReference type="GO" id="GO:0006508">
    <property type="term" value="P:proteolysis"/>
    <property type="evidence" value="ECO:0007669"/>
    <property type="project" value="UniProtKB-KW"/>
</dbReference>
<dbReference type="EC" id="3.4.21.26" evidence="2"/>
<dbReference type="PRINTS" id="PR00862">
    <property type="entry name" value="PROLIGOPTASE"/>
</dbReference>
<dbReference type="GO" id="GO:0070012">
    <property type="term" value="F:oligopeptidase activity"/>
    <property type="evidence" value="ECO:0007669"/>
    <property type="project" value="TreeGrafter"/>
</dbReference>
<evidence type="ECO:0000256" key="4">
    <source>
        <dbReference type="ARBA" id="ARBA00022801"/>
    </source>
</evidence>
<evidence type="ECO:0000259" key="6">
    <source>
        <dbReference type="Pfam" id="PF00326"/>
    </source>
</evidence>
<dbReference type="Pfam" id="PF02897">
    <property type="entry name" value="Peptidase_S9_N"/>
    <property type="match status" value="1"/>
</dbReference>
<sequence length="526" mass="57364">MTDILAGLHPSRLDYPQSDIRPERVSFGELAYDDPYRWLEEDDDPAVIAWQSAQDDLTQNYLDALPTLGDFADRVRTIGETDDVIAPTFAGGRWFRRHVPEGQDLTVVEVCAGPTEPGRRLIDLNAMRTDEPLSLSSLSPSPDGRKIIFTWTAGGREEPALRVLDIDTGAILVDGIPHKKPINFAWLPDSDGFIYAALDASIAGEPPLHRLYLDNPSAVTPEDVKPGHPVIRPVLAADKRHIILMADHLAPCPAFILDTQGEDGWQPFLKDVPGIFRGDILGDNFVAITDDGAPRGRLVSIPLARPTQRDSWTELVPASDDVLAFVAVTGGRAVLLDWIDTYSRLRTIGGDGRIEGEIALPGRGMVNAFGPNAVLPTMIDPIVRAADGEIVFVFSTFDRAAALCTANLATREVTRLTEPKYRLDAQVLDLDCRSADGARVIYHVVARADLDLSTPQPSVITGYGGFNLAMAPGWLGTQWAAWIEAGGVVVLGHFRGGGEFGTPWFEQGRMKLKQNSFNDVHVVPCV</sequence>
<dbReference type="SUPFAM" id="SSF53474">
    <property type="entry name" value="alpha/beta-Hydrolases"/>
    <property type="match status" value="1"/>
</dbReference>
<feature type="domain" description="Peptidase S9 prolyl oligopeptidase catalytic" evidence="6">
    <location>
        <begin position="482"/>
        <end position="520"/>
    </location>
</feature>
<dbReference type="GO" id="GO:0005829">
    <property type="term" value="C:cytosol"/>
    <property type="evidence" value="ECO:0007669"/>
    <property type="project" value="TreeGrafter"/>
</dbReference>
<keyword evidence="4" id="KW-0378">Hydrolase</keyword>
<comment type="catalytic activity">
    <reaction evidence="1">
        <text>Hydrolysis of Pro-|-Xaa &gt;&gt; Ala-|-Xaa in oligopeptides.</text>
        <dbReference type="EC" id="3.4.21.26"/>
    </reaction>
</comment>
<dbReference type="EMBL" id="VYQB01000026">
    <property type="protein sequence ID" value="KAA9012033.1"/>
    <property type="molecule type" value="Genomic_DNA"/>
</dbReference>
<evidence type="ECO:0000259" key="7">
    <source>
        <dbReference type="Pfam" id="PF02897"/>
    </source>
</evidence>
<keyword evidence="5" id="KW-0720">Serine protease</keyword>
<feature type="domain" description="Peptidase S9A N-terminal" evidence="7">
    <location>
        <begin position="32"/>
        <end position="370"/>
    </location>
</feature>
<gene>
    <name evidence="9" type="ORF">F4U95_21940</name>
    <name evidence="8" type="ORF">F4U96_21825</name>
</gene>
<dbReference type="GO" id="GO:0004252">
    <property type="term" value="F:serine-type endopeptidase activity"/>
    <property type="evidence" value="ECO:0007669"/>
    <property type="project" value="UniProtKB-EC"/>
</dbReference>
<evidence type="ECO:0000313" key="11">
    <source>
        <dbReference type="Proteomes" id="UP000326364"/>
    </source>
</evidence>
<evidence type="ECO:0000313" key="9">
    <source>
        <dbReference type="EMBL" id="KAA9024484.1"/>
    </source>
</evidence>
<dbReference type="AlphaFoldDB" id="A0A5J5HTV2"/>
<dbReference type="InterPro" id="IPR051167">
    <property type="entry name" value="Prolyl_oligopep/macrocyclase"/>
</dbReference>
<evidence type="ECO:0000313" key="8">
    <source>
        <dbReference type="EMBL" id="KAA9012033.1"/>
    </source>
</evidence>
<dbReference type="Proteomes" id="UP000326364">
    <property type="component" value="Unassembled WGS sequence"/>
</dbReference>
<dbReference type="Gene3D" id="3.40.50.1820">
    <property type="entry name" value="alpha/beta hydrolase"/>
    <property type="match status" value="1"/>
</dbReference>
<name>A0A5J5HTV2_9SPHN</name>
<dbReference type="Proteomes" id="UP000325933">
    <property type="component" value="Unassembled WGS sequence"/>
</dbReference>
<evidence type="ECO:0000256" key="5">
    <source>
        <dbReference type="ARBA" id="ARBA00022825"/>
    </source>
</evidence>
<keyword evidence="3" id="KW-0645">Protease</keyword>
<organism evidence="9 10">
    <name type="scientific">Sphingobium limneticum</name>
    <dbReference type="NCBI Taxonomy" id="1007511"/>
    <lineage>
        <taxon>Bacteria</taxon>
        <taxon>Pseudomonadati</taxon>
        <taxon>Pseudomonadota</taxon>
        <taxon>Alphaproteobacteria</taxon>
        <taxon>Sphingomonadales</taxon>
        <taxon>Sphingomonadaceae</taxon>
        <taxon>Sphingobium</taxon>
    </lineage>
</organism>